<feature type="transmembrane region" description="Helical" evidence="4">
    <location>
        <begin position="1132"/>
        <end position="1162"/>
    </location>
</feature>
<dbReference type="InterPro" id="IPR009081">
    <property type="entry name" value="PP-bd_ACP"/>
</dbReference>
<dbReference type="GO" id="GO:0031177">
    <property type="term" value="F:phosphopantetheine binding"/>
    <property type="evidence" value="ECO:0007669"/>
    <property type="project" value="InterPro"/>
</dbReference>
<keyword evidence="1" id="KW-0596">Phosphopantetheine</keyword>
<feature type="transmembrane region" description="Helical" evidence="4">
    <location>
        <begin position="1463"/>
        <end position="1485"/>
    </location>
</feature>
<dbReference type="InterPro" id="IPR020806">
    <property type="entry name" value="PKS_PP-bd"/>
</dbReference>
<dbReference type="PANTHER" id="PTHR43201:SF10">
    <property type="entry name" value="CARRIER DOMAIN-CONTAINING PROTEIN"/>
    <property type="match status" value="1"/>
</dbReference>
<keyword evidence="2" id="KW-0597">Phosphoprotein</keyword>
<dbReference type="PANTHER" id="PTHR43201">
    <property type="entry name" value="ACYL-COA SYNTHETASE"/>
    <property type="match status" value="1"/>
</dbReference>
<evidence type="ECO:0000256" key="2">
    <source>
        <dbReference type="ARBA" id="ARBA00022553"/>
    </source>
</evidence>
<feature type="domain" description="Carrier" evidence="5">
    <location>
        <begin position="791"/>
        <end position="867"/>
    </location>
</feature>
<dbReference type="PROSITE" id="PS50075">
    <property type="entry name" value="CARRIER"/>
    <property type="match status" value="1"/>
</dbReference>
<dbReference type="InterPro" id="IPR045851">
    <property type="entry name" value="AMP-bd_C_sf"/>
</dbReference>
<keyword evidence="4" id="KW-0472">Membrane</keyword>
<dbReference type="InterPro" id="IPR000873">
    <property type="entry name" value="AMP-dep_synth/lig_dom"/>
</dbReference>
<feature type="transmembrane region" description="Helical" evidence="4">
    <location>
        <begin position="1406"/>
        <end position="1426"/>
    </location>
</feature>
<dbReference type="GO" id="GO:0031956">
    <property type="term" value="F:medium-chain fatty acid-CoA ligase activity"/>
    <property type="evidence" value="ECO:0007669"/>
    <property type="project" value="TreeGrafter"/>
</dbReference>
<dbReference type="InterPro" id="IPR036736">
    <property type="entry name" value="ACP-like_sf"/>
</dbReference>
<dbReference type="SUPFAM" id="SSF47336">
    <property type="entry name" value="ACP-like"/>
    <property type="match status" value="1"/>
</dbReference>
<dbReference type="InterPro" id="IPR011004">
    <property type="entry name" value="Trimer_LpxA-like_sf"/>
</dbReference>
<evidence type="ECO:0000256" key="1">
    <source>
        <dbReference type="ARBA" id="ARBA00022450"/>
    </source>
</evidence>
<feature type="transmembrane region" description="Helical" evidence="4">
    <location>
        <begin position="950"/>
        <end position="980"/>
    </location>
</feature>
<reference evidence="6" key="1">
    <citation type="submission" date="2021-01" db="EMBL/GenBank/DDBJ databases">
        <authorList>
            <person name="Corre E."/>
            <person name="Pelletier E."/>
            <person name="Niang G."/>
            <person name="Scheremetjew M."/>
            <person name="Finn R."/>
            <person name="Kale V."/>
            <person name="Holt S."/>
            <person name="Cochrane G."/>
            <person name="Meng A."/>
            <person name="Brown T."/>
            <person name="Cohen L."/>
        </authorList>
    </citation>
    <scope>NUCLEOTIDE SEQUENCE</scope>
    <source>
        <strain evidence="6">308</strain>
    </source>
</reference>
<dbReference type="Gene3D" id="3.40.50.12780">
    <property type="entry name" value="N-terminal domain of ligase-like"/>
    <property type="match status" value="1"/>
</dbReference>
<feature type="transmembrane region" description="Helical" evidence="4">
    <location>
        <begin position="1000"/>
        <end position="1024"/>
    </location>
</feature>
<dbReference type="Gene3D" id="1.10.1200.10">
    <property type="entry name" value="ACP-like"/>
    <property type="match status" value="1"/>
</dbReference>
<feature type="transmembrane region" description="Helical" evidence="4">
    <location>
        <begin position="916"/>
        <end position="938"/>
    </location>
</feature>
<dbReference type="SMART" id="SM00823">
    <property type="entry name" value="PKS_PP"/>
    <property type="match status" value="1"/>
</dbReference>
<dbReference type="Gene3D" id="3.30.300.30">
    <property type="match status" value="1"/>
</dbReference>
<sequence>MTPSNTNMMVTPPASPKRIASTTPPPQSDDVNVLMELMPCESPCADNVPSLTILGKFDDYDPSLPVIEEGDGGSQDRYRPIDVPLIRSTKHLLQPNGSILGSEVAQVVTTKFTTLASAMPSDLDDDNGQQPIDFMDPRRRRPCLASIDGREAISHGRVRNFVEHEFPVMLAHSLRRTGGLPSTSDRRVGLAMPNGPELALAILAVAQIAACVPLNVCGAAIELEANLAAAGCRVVIGPGEGSDGHEQARNAARKIGVPFIVLRSSKTEAGIFQMDEAVVFDGTKSVEDKDLPPLQLMTPNKFDDIALCLFTSGTAGKRKLVPHTLGNLLVATSCISVSWGLTQNDINCNLMPLFHIGGIARQVFSPVCSGGCVICCRTFDPNVFWHLMRKRAFTWYYASPTMHSIILSTGRELGCLNENEEPTGVLTSNRLRMIANAAGGLLPSLADRLKKTFQASVLPSYGMTECMPISSPPSNYCLERPGTSGVAVGPEIAILNEYGTPFPTGTEGPICVRGAPLMNGYENLDAEQESSSSFMEGGWFNTGDLGYIDGDGYLFITGRAKEVINRGGEIISPLQVEEAVATHPSVQSCVAFSARHDMLQEVVGIVIVSHSGTKIDLPSLHRFLSSRLAATEWPQCLVFMNSLPRSATNKLQRVGLEKRLNLPQMSDSQAPVLRTFEADCPPPGAALTDKIPCRPITVDPPHVESTLCKNFVLTKDQSIVVRPHPSRQGYLICYVCGIDRKSVLETAEKFLDAFAVPSHFVTVNSTVEQSFPPPVPSDAADFIRQGSEKVVSNDRVVREIQEIFVKVLNLECAPMIDTSFFHLGGSSLKSSQLASTIRKKFGINLSGADVFHHSSAEDLAKIVKERCKKETDTLKQKKSTYTTSQSRSFGEFDQQRPSKPAQDGYFSWFVQMLPCFVLYPLYQVFHFFVFMMILLNLVDKVMMYHVEYSFKYFILAYFMIHIGFLIISPIILILMKWLIIGRYRAGHYPLWGQYYLRWWLVDWCRIFLGRGIFGATPSTLNLFYRLMGARIGEDVIISLDCDIAEYDLVFIDDGAAADAAIVRGFTVDNGCMMLGEVSIGKNSSVGIKSVVAPNVPVPAEAHLGPCSTSYEIECMGKENERFNRAKHPKPTLCTLLLFGYPITFIIGMLSIAPVFGVIYWLISMPWHHQKFESVTDVMQWFWNVKRIPFFIGMRVTRGVLSPLIHMFLAILLKKLVIGKFEEGPRRNDSQWHLLRYWLMARLCSRQKLAAVGELLGKNYECVSIMYRLLGAKVGKRVFWPGSNYTFTGEFDLLHIGDDCVFGSRSVLMCSTVDTLEPIRIAAGANIADSCVVLPGFTIKKNAVLGSSGIGPYRWSLPENSVWFGSQACEPVQLEKGVLAGESGDDCTMEGDETTLRPYGKAFNGEANYFVWPHLMISFFTILIQALRSTLHALPMVGAFQFVRLYLVYSGDYYYDITYSNTELFIILCFAYVVSHTVRILMWLLIDIGSKWAIIGKREPGNYNWDESSYPQRWALYTTITSIRRLGEHSMLEFFHGTPFMSAFFRWKGCRIGHSTCLYPTGCKHQPLMTEPDLVEIGEHSIIDNAAIVCHLNTKGKFRLLNIKIGNNVTMRCRARIQQGGTIEDGAMVLERSLVMTGETIDKDSIWHGSPALPVKITAQTKETKDSFKIDPWEIV</sequence>
<dbReference type="EMBL" id="HBFR01015997">
    <property type="protein sequence ID" value="CAD8884449.1"/>
    <property type="molecule type" value="Transcribed_RNA"/>
</dbReference>
<evidence type="ECO:0000256" key="3">
    <source>
        <dbReference type="SAM" id="MobiDB-lite"/>
    </source>
</evidence>
<evidence type="ECO:0000259" key="5">
    <source>
        <dbReference type="PROSITE" id="PS50075"/>
    </source>
</evidence>
<dbReference type="InterPro" id="IPR042099">
    <property type="entry name" value="ANL_N_sf"/>
</dbReference>
<keyword evidence="4" id="KW-0812">Transmembrane</keyword>
<keyword evidence="4" id="KW-1133">Transmembrane helix</keyword>
<dbReference type="Pfam" id="PF00550">
    <property type="entry name" value="PP-binding"/>
    <property type="match status" value="1"/>
</dbReference>
<accession>A0A7S1BGI6</accession>
<gene>
    <name evidence="6" type="ORF">CHYS00102_LOCUS11646</name>
</gene>
<proteinExistence type="predicted"/>
<feature type="transmembrane region" description="Helical" evidence="4">
    <location>
        <begin position="1187"/>
        <end position="1212"/>
    </location>
</feature>
<evidence type="ECO:0000313" key="6">
    <source>
        <dbReference type="EMBL" id="CAD8884449.1"/>
    </source>
</evidence>
<dbReference type="Pfam" id="PF00501">
    <property type="entry name" value="AMP-binding"/>
    <property type="match status" value="1"/>
</dbReference>
<evidence type="ECO:0000256" key="4">
    <source>
        <dbReference type="SAM" id="Phobius"/>
    </source>
</evidence>
<feature type="region of interest" description="Disordered" evidence="3">
    <location>
        <begin position="1"/>
        <end position="27"/>
    </location>
</feature>
<protein>
    <recommendedName>
        <fullName evidence="5">Carrier domain-containing protein</fullName>
    </recommendedName>
</protein>
<organism evidence="6">
    <name type="scientific">Corethron hystrix</name>
    <dbReference type="NCBI Taxonomy" id="216773"/>
    <lineage>
        <taxon>Eukaryota</taxon>
        <taxon>Sar</taxon>
        <taxon>Stramenopiles</taxon>
        <taxon>Ochrophyta</taxon>
        <taxon>Bacillariophyta</taxon>
        <taxon>Coscinodiscophyceae</taxon>
        <taxon>Corethrophycidae</taxon>
        <taxon>Corethrales</taxon>
        <taxon>Corethraceae</taxon>
        <taxon>Corethron</taxon>
    </lineage>
</organism>
<dbReference type="Gene3D" id="2.160.10.10">
    <property type="entry name" value="Hexapeptide repeat proteins"/>
    <property type="match status" value="3"/>
</dbReference>
<name>A0A7S1BGI6_9STRA</name>
<dbReference type="SUPFAM" id="SSF51161">
    <property type="entry name" value="Trimeric LpxA-like enzymes"/>
    <property type="match status" value="3"/>
</dbReference>
<dbReference type="SUPFAM" id="SSF56801">
    <property type="entry name" value="Acetyl-CoA synthetase-like"/>
    <property type="match status" value="1"/>
</dbReference>
<dbReference type="GO" id="GO:0006631">
    <property type="term" value="P:fatty acid metabolic process"/>
    <property type="evidence" value="ECO:0007669"/>
    <property type="project" value="TreeGrafter"/>
</dbReference>